<evidence type="ECO:0000256" key="1">
    <source>
        <dbReference type="ARBA" id="ARBA00022734"/>
    </source>
</evidence>
<dbReference type="Gene3D" id="3.10.100.10">
    <property type="entry name" value="Mannose-Binding Protein A, subunit A"/>
    <property type="match status" value="1"/>
</dbReference>
<dbReference type="RefSeq" id="XP_010899123.3">
    <property type="nucleotide sequence ID" value="XM_010900821.5"/>
</dbReference>
<dbReference type="Proteomes" id="UP000265140">
    <property type="component" value="Chromosome 20"/>
</dbReference>
<feature type="signal peptide" evidence="2">
    <location>
        <begin position="1"/>
        <end position="40"/>
    </location>
</feature>
<dbReference type="OMA" id="DTQNQNW"/>
<sequence>MENHQVSQGLRKWVGLLRVHTIFLMLIGLLLSIGTNQAAAQPQVNTTHPKISPETELASLKLELNSVRYRFRLLCRDHASLAKNCSDTVVNCTECPVGWIHIDEQCYFFRTDKMNWTNSKDNCTAMGSRLTILQGKEQNALMNEFKRESGFGNQYFWIGLSDIAEEGHWRWVDHTEPTETFWDKWSSQPDNYKSGGDEGEDCVVLNPNTQTWHDVPCDFEYPHICQKDATQIIL</sequence>
<reference evidence="4" key="4">
    <citation type="submission" date="2025-09" db="UniProtKB">
        <authorList>
            <consortium name="Ensembl"/>
        </authorList>
    </citation>
    <scope>IDENTIFICATION</scope>
</reference>
<dbReference type="InterPro" id="IPR016186">
    <property type="entry name" value="C-type_lectin-like/link_sf"/>
</dbReference>
<dbReference type="SUPFAM" id="SSF56436">
    <property type="entry name" value="C-type lectin-like"/>
    <property type="match status" value="1"/>
</dbReference>
<reference evidence="5" key="1">
    <citation type="journal article" date="2014" name="PLoS ONE">
        <title>The genome and linkage map of the northern pike (Esox lucius): conserved synteny revealed between the salmonid sister group and the Neoteleostei.</title>
        <authorList>
            <person name="Rondeau E.B."/>
            <person name="Minkley D.R."/>
            <person name="Leong J.S."/>
            <person name="Messmer A.M."/>
            <person name="Jantzen J.R."/>
            <person name="von Schalburg K.R."/>
            <person name="Lemon C."/>
            <person name="Bird N.H."/>
            <person name="Koop B.F."/>
        </authorList>
    </citation>
    <scope>NUCLEOTIDE SEQUENCE</scope>
</reference>
<dbReference type="AlphaFoldDB" id="A0A3P8YWW0"/>
<dbReference type="InterPro" id="IPR016187">
    <property type="entry name" value="CTDL_fold"/>
</dbReference>
<dbReference type="Pfam" id="PF00059">
    <property type="entry name" value="Lectin_C"/>
    <property type="match status" value="1"/>
</dbReference>
<dbReference type="SMART" id="SM00034">
    <property type="entry name" value="CLECT"/>
    <property type="match status" value="1"/>
</dbReference>
<dbReference type="Bgee" id="ENSELUG00000019676">
    <property type="expression patterns" value="Expressed in liver and 14 other cell types or tissues"/>
</dbReference>
<organism evidence="4 5">
    <name type="scientific">Esox lucius</name>
    <name type="common">Northern pike</name>
    <dbReference type="NCBI Taxonomy" id="8010"/>
    <lineage>
        <taxon>Eukaryota</taxon>
        <taxon>Metazoa</taxon>
        <taxon>Chordata</taxon>
        <taxon>Craniata</taxon>
        <taxon>Vertebrata</taxon>
        <taxon>Euteleostomi</taxon>
        <taxon>Actinopterygii</taxon>
        <taxon>Neopterygii</taxon>
        <taxon>Teleostei</taxon>
        <taxon>Protacanthopterygii</taxon>
        <taxon>Esociformes</taxon>
        <taxon>Esocidae</taxon>
        <taxon>Esox</taxon>
    </lineage>
</organism>
<keyword evidence="2" id="KW-0732">Signal</keyword>
<accession>A0A3P8YWW0</accession>
<dbReference type="InterPro" id="IPR050111">
    <property type="entry name" value="C-type_lectin/snaclec_domain"/>
</dbReference>
<dbReference type="GeneTree" id="ENSGT01030000234575"/>
<dbReference type="PANTHER" id="PTHR22803">
    <property type="entry name" value="MANNOSE, PHOSPHOLIPASE, LECTIN RECEPTOR RELATED"/>
    <property type="match status" value="1"/>
</dbReference>
<dbReference type="GO" id="GO:0030246">
    <property type="term" value="F:carbohydrate binding"/>
    <property type="evidence" value="ECO:0007669"/>
    <property type="project" value="UniProtKB-KW"/>
</dbReference>
<dbReference type="KEGG" id="els:105028236"/>
<dbReference type="GeneID" id="105028236"/>
<evidence type="ECO:0000259" key="3">
    <source>
        <dbReference type="PROSITE" id="PS50041"/>
    </source>
</evidence>
<dbReference type="PROSITE" id="PS50041">
    <property type="entry name" value="C_TYPE_LECTIN_2"/>
    <property type="match status" value="1"/>
</dbReference>
<evidence type="ECO:0000313" key="4">
    <source>
        <dbReference type="Ensembl" id="ENSELUP00000020427.3"/>
    </source>
</evidence>
<feature type="chain" id="PRO_5044203377" description="C-type lectin domain-containing protein" evidence="2">
    <location>
        <begin position="41"/>
        <end position="234"/>
    </location>
</feature>
<keyword evidence="1" id="KW-0430">Lectin</keyword>
<proteinExistence type="predicted"/>
<feature type="domain" description="C-type lectin" evidence="3">
    <location>
        <begin position="102"/>
        <end position="226"/>
    </location>
</feature>
<dbReference type="InParanoid" id="A0A3P8YWW0"/>
<dbReference type="Ensembl" id="ENSELUT00000030845.3">
    <property type="protein sequence ID" value="ENSELUP00000020427.3"/>
    <property type="gene ID" value="ENSELUG00000019676.3"/>
</dbReference>
<reference evidence="4" key="3">
    <citation type="submission" date="2025-08" db="UniProtKB">
        <authorList>
            <consortium name="Ensembl"/>
        </authorList>
    </citation>
    <scope>IDENTIFICATION</scope>
</reference>
<dbReference type="InterPro" id="IPR033989">
    <property type="entry name" value="CD209-like_CTLD"/>
</dbReference>
<reference evidence="4" key="2">
    <citation type="submission" date="2020-02" db="EMBL/GenBank/DDBJ databases">
        <title>Esox lucius (northern pike) genome, fEsoLuc1, primary haplotype.</title>
        <authorList>
            <person name="Myers G."/>
            <person name="Karagic N."/>
            <person name="Meyer A."/>
            <person name="Pippel M."/>
            <person name="Reichard M."/>
            <person name="Winkler S."/>
            <person name="Tracey A."/>
            <person name="Sims Y."/>
            <person name="Howe K."/>
            <person name="Rhie A."/>
            <person name="Formenti G."/>
            <person name="Durbin R."/>
            <person name="Fedrigo O."/>
            <person name="Jarvis E.D."/>
        </authorList>
    </citation>
    <scope>NUCLEOTIDE SEQUENCE [LARGE SCALE GENOMIC DNA]</scope>
</reference>
<dbReference type="InterPro" id="IPR001304">
    <property type="entry name" value="C-type_lectin-like"/>
</dbReference>
<evidence type="ECO:0000313" key="5">
    <source>
        <dbReference type="Proteomes" id="UP000265140"/>
    </source>
</evidence>
<evidence type="ECO:0000256" key="2">
    <source>
        <dbReference type="SAM" id="SignalP"/>
    </source>
</evidence>
<dbReference type="CDD" id="cd03590">
    <property type="entry name" value="CLECT_DC-SIGN_like"/>
    <property type="match status" value="1"/>
</dbReference>
<protein>
    <recommendedName>
        <fullName evidence="3">C-type lectin domain-containing protein</fullName>
    </recommendedName>
</protein>
<keyword evidence="5" id="KW-1185">Reference proteome</keyword>
<name>A0A3P8YWW0_ESOLU</name>